<dbReference type="EC" id="2.7.13.3" evidence="2"/>
<feature type="region of interest" description="Disordered" evidence="8">
    <location>
        <begin position="102"/>
        <end position="121"/>
    </location>
</feature>
<keyword evidence="3" id="KW-0597">Phosphoprotein</keyword>
<dbReference type="Proteomes" id="UP001366503">
    <property type="component" value="Unassembled WGS sequence"/>
</dbReference>
<evidence type="ECO:0000256" key="6">
    <source>
        <dbReference type="ARBA" id="ARBA00022777"/>
    </source>
</evidence>
<proteinExistence type="predicted"/>
<keyword evidence="6" id="KW-0418">Kinase</keyword>
<evidence type="ECO:0000256" key="5">
    <source>
        <dbReference type="ARBA" id="ARBA00022741"/>
    </source>
</evidence>
<dbReference type="InterPro" id="IPR036890">
    <property type="entry name" value="HATPase_C_sf"/>
</dbReference>
<dbReference type="Gene3D" id="3.30.565.10">
    <property type="entry name" value="Histidine kinase-like ATPase, C-terminal domain"/>
    <property type="match status" value="1"/>
</dbReference>
<evidence type="ECO:0000313" key="9">
    <source>
        <dbReference type="EMBL" id="MEI9407081.1"/>
    </source>
</evidence>
<keyword evidence="5" id="KW-0547">Nucleotide-binding</keyword>
<evidence type="ECO:0000256" key="8">
    <source>
        <dbReference type="SAM" id="MobiDB-lite"/>
    </source>
</evidence>
<dbReference type="PANTHER" id="PTHR41523:SF8">
    <property type="entry name" value="ETHYLENE RESPONSE SENSOR PROTEIN"/>
    <property type="match status" value="1"/>
</dbReference>
<keyword evidence="4" id="KW-0808">Transferase</keyword>
<dbReference type="EMBL" id="JAPYKO010000070">
    <property type="protein sequence ID" value="MEI9407081.1"/>
    <property type="molecule type" value="Genomic_DNA"/>
</dbReference>
<reference evidence="9 10" key="1">
    <citation type="submission" date="2022-12" db="EMBL/GenBank/DDBJ databases">
        <authorList>
            <person name="Muema E."/>
        </authorList>
    </citation>
    <scope>NUCLEOTIDE SEQUENCE [LARGE SCALE GENOMIC DNA]</scope>
    <source>
        <strain evidence="10">1330</strain>
    </source>
</reference>
<gene>
    <name evidence="9" type="ORF">O7A05_33850</name>
</gene>
<evidence type="ECO:0000256" key="7">
    <source>
        <dbReference type="ARBA" id="ARBA00022840"/>
    </source>
</evidence>
<name>A0ABU8KPM3_9HYPH</name>
<evidence type="ECO:0000313" key="10">
    <source>
        <dbReference type="Proteomes" id="UP001366503"/>
    </source>
</evidence>
<accession>A0ABU8KPM3</accession>
<evidence type="ECO:0000256" key="3">
    <source>
        <dbReference type="ARBA" id="ARBA00022553"/>
    </source>
</evidence>
<evidence type="ECO:0000256" key="4">
    <source>
        <dbReference type="ARBA" id="ARBA00022679"/>
    </source>
</evidence>
<sequence length="147" mass="16268">AWCSFKMPMICSSENLDRFIALSPHPDDRLSSKRGHFRGARQASRALLDGPDGALAAHSVQLLALFIHELATNAASHGSLSTARGRVQVYLARQTAEWRLRPRLGEVGGPPPPPRRRKGFGTLIGDATFRKQLQGSLQRDWSEQDRS</sequence>
<protein>
    <recommendedName>
        <fullName evidence="2">histidine kinase</fullName>
        <ecNumber evidence="2">2.7.13.3</ecNumber>
    </recommendedName>
</protein>
<feature type="non-terminal residue" evidence="9">
    <location>
        <position position="1"/>
    </location>
</feature>
<keyword evidence="10" id="KW-1185">Reference proteome</keyword>
<evidence type="ECO:0000256" key="1">
    <source>
        <dbReference type="ARBA" id="ARBA00000085"/>
    </source>
</evidence>
<dbReference type="PANTHER" id="PTHR41523">
    <property type="entry name" value="TWO-COMPONENT SYSTEM SENSOR PROTEIN"/>
    <property type="match status" value="1"/>
</dbReference>
<keyword evidence="7" id="KW-0067">ATP-binding</keyword>
<comment type="catalytic activity">
    <reaction evidence="1">
        <text>ATP + protein L-histidine = ADP + protein N-phospho-L-histidine.</text>
        <dbReference type="EC" id="2.7.13.3"/>
    </reaction>
</comment>
<organism evidence="9 10">
    <name type="scientific">Mesorhizobium argentiipisi</name>
    <dbReference type="NCBI Taxonomy" id="3015175"/>
    <lineage>
        <taxon>Bacteria</taxon>
        <taxon>Pseudomonadati</taxon>
        <taxon>Pseudomonadota</taxon>
        <taxon>Alphaproteobacteria</taxon>
        <taxon>Hyphomicrobiales</taxon>
        <taxon>Phyllobacteriaceae</taxon>
        <taxon>Mesorhizobium</taxon>
    </lineage>
</organism>
<comment type="caution">
    <text evidence="9">The sequence shown here is derived from an EMBL/GenBank/DDBJ whole genome shotgun (WGS) entry which is preliminary data.</text>
</comment>
<evidence type="ECO:0000256" key="2">
    <source>
        <dbReference type="ARBA" id="ARBA00012438"/>
    </source>
</evidence>